<gene>
    <name evidence="9" type="ORF">KFL_001250090</name>
</gene>
<accession>A0A1Y1HXD2</accession>
<evidence type="ECO:0000256" key="4">
    <source>
        <dbReference type="ARBA" id="ARBA00023242"/>
    </source>
</evidence>
<dbReference type="Pfam" id="PF04900">
    <property type="entry name" value="Fcf1"/>
    <property type="match status" value="1"/>
</dbReference>
<dbReference type="GO" id="GO:0070181">
    <property type="term" value="F:small ribosomal subunit rRNA binding"/>
    <property type="evidence" value="ECO:0000318"/>
    <property type="project" value="GO_Central"/>
</dbReference>
<feature type="compositionally biased region" description="Low complexity" evidence="7">
    <location>
        <begin position="184"/>
        <end position="202"/>
    </location>
</feature>
<dbReference type="Proteomes" id="UP000054558">
    <property type="component" value="Unassembled WGS sequence"/>
</dbReference>
<comment type="similarity">
    <text evidence="6">Belongs to the UTP23/FCF1 family. UTP23 subfamily.</text>
</comment>
<evidence type="ECO:0000256" key="3">
    <source>
        <dbReference type="ARBA" id="ARBA00022552"/>
    </source>
</evidence>
<keyword evidence="3" id="KW-0698">rRNA processing</keyword>
<evidence type="ECO:0000313" key="9">
    <source>
        <dbReference type="EMBL" id="GAQ82813.1"/>
    </source>
</evidence>
<protein>
    <submittedName>
        <fullName evidence="9">PIN domain containing protein</fullName>
    </submittedName>
</protein>
<dbReference type="SUPFAM" id="SSF88723">
    <property type="entry name" value="PIN domain-like"/>
    <property type="match status" value="1"/>
</dbReference>
<reference evidence="9 10" key="1">
    <citation type="journal article" date="2014" name="Nat. Commun.">
        <title>Klebsormidium flaccidum genome reveals primary factors for plant terrestrial adaptation.</title>
        <authorList>
            <person name="Hori K."/>
            <person name="Maruyama F."/>
            <person name="Fujisawa T."/>
            <person name="Togashi T."/>
            <person name="Yamamoto N."/>
            <person name="Seo M."/>
            <person name="Sato S."/>
            <person name="Yamada T."/>
            <person name="Mori H."/>
            <person name="Tajima N."/>
            <person name="Moriyama T."/>
            <person name="Ikeuchi M."/>
            <person name="Watanabe M."/>
            <person name="Wada H."/>
            <person name="Kobayashi K."/>
            <person name="Saito M."/>
            <person name="Masuda T."/>
            <person name="Sasaki-Sekimoto Y."/>
            <person name="Mashiguchi K."/>
            <person name="Awai K."/>
            <person name="Shimojima M."/>
            <person name="Masuda S."/>
            <person name="Iwai M."/>
            <person name="Nobusawa T."/>
            <person name="Narise T."/>
            <person name="Kondo S."/>
            <person name="Saito H."/>
            <person name="Sato R."/>
            <person name="Murakawa M."/>
            <person name="Ihara Y."/>
            <person name="Oshima-Yamada Y."/>
            <person name="Ohtaka K."/>
            <person name="Satoh M."/>
            <person name="Sonobe K."/>
            <person name="Ishii M."/>
            <person name="Ohtani R."/>
            <person name="Kanamori-Sato M."/>
            <person name="Honoki R."/>
            <person name="Miyazaki D."/>
            <person name="Mochizuki H."/>
            <person name="Umetsu J."/>
            <person name="Higashi K."/>
            <person name="Shibata D."/>
            <person name="Kamiya Y."/>
            <person name="Sato N."/>
            <person name="Nakamura Y."/>
            <person name="Tabata S."/>
            <person name="Ida S."/>
            <person name="Kurokawa K."/>
            <person name="Ohta H."/>
        </authorList>
    </citation>
    <scope>NUCLEOTIDE SEQUENCE [LARGE SCALE GENOMIC DNA]</scope>
    <source>
        <strain evidence="9 10">NIES-2285</strain>
    </source>
</reference>
<dbReference type="InterPro" id="IPR029060">
    <property type="entry name" value="PIN-like_dom_sf"/>
</dbReference>
<dbReference type="FunFam" id="3.40.50.1010:FF:000006">
    <property type="entry name" value="rRNA-processing protein UTP23 homolog"/>
    <property type="match status" value="1"/>
</dbReference>
<evidence type="ECO:0000313" key="10">
    <source>
        <dbReference type="Proteomes" id="UP000054558"/>
    </source>
</evidence>
<feature type="domain" description="UTP23 sensor motif region" evidence="8">
    <location>
        <begin position="219"/>
        <end position="236"/>
    </location>
</feature>
<keyword evidence="4" id="KW-0539">Nucleus</keyword>
<dbReference type="AlphaFoldDB" id="A0A1Y1HXD2"/>
<dbReference type="CDD" id="cd08553">
    <property type="entry name" value="PIN_Fcf1-like"/>
    <property type="match status" value="1"/>
</dbReference>
<dbReference type="PANTHER" id="PTHR12416">
    <property type="entry name" value="RRNA-PROCESSING PROTEIN UTP23 HOMOLOG"/>
    <property type="match status" value="1"/>
</dbReference>
<name>A0A1Y1HXD2_KLENI</name>
<dbReference type="Gene3D" id="3.40.50.1010">
    <property type="entry name" value="5'-nuclease"/>
    <property type="match status" value="1"/>
</dbReference>
<comment type="subcellular location">
    <subcellularLocation>
        <location evidence="1">Nucleus</location>
        <location evidence="1">Nucleolus</location>
    </subcellularLocation>
</comment>
<comment type="function">
    <text evidence="5">Involved in rRNA-processing and ribosome biogenesis.</text>
</comment>
<evidence type="ECO:0000256" key="1">
    <source>
        <dbReference type="ARBA" id="ARBA00004604"/>
    </source>
</evidence>
<keyword evidence="10" id="KW-1185">Reference proteome</keyword>
<evidence type="ECO:0000256" key="2">
    <source>
        <dbReference type="ARBA" id="ARBA00022517"/>
    </source>
</evidence>
<evidence type="ECO:0000256" key="7">
    <source>
        <dbReference type="SAM" id="MobiDB-lite"/>
    </source>
</evidence>
<keyword evidence="2" id="KW-0690">Ribosome biogenesis</keyword>
<evidence type="ECO:0000259" key="8">
    <source>
        <dbReference type="Pfam" id="PF24779"/>
    </source>
</evidence>
<evidence type="ECO:0000256" key="5">
    <source>
        <dbReference type="ARBA" id="ARBA00037300"/>
    </source>
</evidence>
<dbReference type="GO" id="GO:0006364">
    <property type="term" value="P:rRNA processing"/>
    <property type="evidence" value="ECO:0007669"/>
    <property type="project" value="UniProtKB-KW"/>
</dbReference>
<dbReference type="InterPro" id="IPR057776">
    <property type="entry name" value="UTP23_sensor"/>
</dbReference>
<dbReference type="InterPro" id="IPR006984">
    <property type="entry name" value="Fcf1/UTP23"/>
</dbReference>
<dbReference type="GO" id="GO:0032040">
    <property type="term" value="C:small-subunit processome"/>
    <property type="evidence" value="ECO:0000318"/>
    <property type="project" value="GO_Central"/>
</dbReference>
<dbReference type="OrthoDB" id="25675at2759"/>
<feature type="compositionally biased region" description="Basic residues" evidence="7">
    <location>
        <begin position="257"/>
        <end position="272"/>
    </location>
</feature>
<evidence type="ECO:0000256" key="6">
    <source>
        <dbReference type="ARBA" id="ARBA00038503"/>
    </source>
</evidence>
<feature type="region of interest" description="Disordered" evidence="7">
    <location>
        <begin position="184"/>
        <end position="272"/>
    </location>
</feature>
<proteinExistence type="inferred from homology"/>
<dbReference type="STRING" id="105231.A0A1Y1HXD2"/>
<dbReference type="Pfam" id="PF24779">
    <property type="entry name" value="UTP23_sensor"/>
    <property type="match status" value="1"/>
</dbReference>
<dbReference type="GO" id="GO:0005730">
    <property type="term" value="C:nucleolus"/>
    <property type="evidence" value="ECO:0000318"/>
    <property type="project" value="GO_Central"/>
</dbReference>
<organism evidence="9 10">
    <name type="scientific">Klebsormidium nitens</name>
    <name type="common">Green alga</name>
    <name type="synonym">Ulothrix nitens</name>
    <dbReference type="NCBI Taxonomy" id="105231"/>
    <lineage>
        <taxon>Eukaryota</taxon>
        <taxon>Viridiplantae</taxon>
        <taxon>Streptophyta</taxon>
        <taxon>Klebsormidiophyceae</taxon>
        <taxon>Klebsormidiales</taxon>
        <taxon>Klebsormidiaceae</taxon>
        <taxon>Klebsormidium</taxon>
    </lineage>
</organism>
<dbReference type="EMBL" id="DF237074">
    <property type="protein sequence ID" value="GAQ82813.1"/>
    <property type="molecule type" value="Genomic_DNA"/>
</dbReference>
<sequence length="272" mass="29942">MKVKRQKQVRKTIRFYKVCFGFKEPYKVLLDGNFIHQSVHSQAAGQGAIRDVLHKFFSGATKPMVTRCISAELRALGPEFAKSSSAARTLDMARCIHETPVPASECVLSMVGQDNHEHFFVASQDAELRKRLRTVPGTALLFLSTAGLILEPPSETQQKVAKLSEAERLHLNEREQRAALRQLEAAQAAVPAPVESPAAEAPQSEHPEARGQEAAPGPRKRKRPKGPNPLSMKKKKAEDGKGGSKQISQSGGAEGRPKKRSRQRRKKNATDT</sequence>
<dbReference type="OMA" id="HTSGLQM"/>